<evidence type="ECO:0000259" key="1">
    <source>
        <dbReference type="PROSITE" id="PS51186"/>
    </source>
</evidence>
<dbReference type="Proteomes" id="UP000652681">
    <property type="component" value="Unassembled WGS sequence"/>
</dbReference>
<evidence type="ECO:0000313" key="2">
    <source>
        <dbReference type="EMBL" id="MBC9812626.1"/>
    </source>
</evidence>
<evidence type="ECO:0000313" key="3">
    <source>
        <dbReference type="Proteomes" id="UP000652681"/>
    </source>
</evidence>
<dbReference type="InterPro" id="IPR016181">
    <property type="entry name" value="Acyl_CoA_acyltransferase"/>
</dbReference>
<dbReference type="Gene3D" id="3.40.630.30">
    <property type="match status" value="1"/>
</dbReference>
<dbReference type="EMBL" id="JACVEL010000005">
    <property type="protein sequence ID" value="MBC9812626.1"/>
    <property type="molecule type" value="Genomic_DNA"/>
</dbReference>
<dbReference type="PROSITE" id="PS51186">
    <property type="entry name" value="GNAT"/>
    <property type="match status" value="1"/>
</dbReference>
<comment type="caution">
    <text evidence="2">The sequence shown here is derived from an EMBL/GenBank/DDBJ whole genome shotgun (WGS) entry which is preliminary data.</text>
</comment>
<dbReference type="GO" id="GO:0016747">
    <property type="term" value="F:acyltransferase activity, transferring groups other than amino-acyl groups"/>
    <property type="evidence" value="ECO:0007669"/>
    <property type="project" value="InterPro"/>
</dbReference>
<reference evidence="2" key="1">
    <citation type="submission" date="2020-09" db="EMBL/GenBank/DDBJ databases">
        <title>Taishania pollutisoli gen. nov., sp. nov., Isolated from Tetrabromobisphenol A-Contaminated Soil.</title>
        <authorList>
            <person name="Chen Q."/>
        </authorList>
    </citation>
    <scope>NUCLEOTIDE SEQUENCE</scope>
    <source>
        <strain evidence="2">CZZ-1</strain>
    </source>
</reference>
<accession>A0A8J6TXJ9</accession>
<dbReference type="AlphaFoldDB" id="A0A8J6TXJ9"/>
<keyword evidence="3" id="KW-1185">Reference proteome</keyword>
<dbReference type="CDD" id="cd04301">
    <property type="entry name" value="NAT_SF"/>
    <property type="match status" value="1"/>
</dbReference>
<organism evidence="2 3">
    <name type="scientific">Taishania pollutisoli</name>
    <dbReference type="NCBI Taxonomy" id="2766479"/>
    <lineage>
        <taxon>Bacteria</taxon>
        <taxon>Pseudomonadati</taxon>
        <taxon>Bacteroidota</taxon>
        <taxon>Flavobacteriia</taxon>
        <taxon>Flavobacteriales</taxon>
        <taxon>Crocinitomicaceae</taxon>
        <taxon>Taishania</taxon>
    </lineage>
</organism>
<dbReference type="InterPro" id="IPR000182">
    <property type="entry name" value="GNAT_dom"/>
</dbReference>
<dbReference type="SUPFAM" id="SSF55729">
    <property type="entry name" value="Acyl-CoA N-acyltransferases (Nat)"/>
    <property type="match status" value="1"/>
</dbReference>
<name>A0A8J6TXJ9_9FLAO</name>
<gene>
    <name evidence="2" type="ORF">H9Y05_09100</name>
</gene>
<protein>
    <submittedName>
        <fullName evidence="2">N-acetyltransferase</fullName>
    </submittedName>
</protein>
<dbReference type="Pfam" id="PF00583">
    <property type="entry name" value="Acetyltransf_1"/>
    <property type="match status" value="1"/>
</dbReference>
<proteinExistence type="predicted"/>
<feature type="domain" description="N-acetyltransferase" evidence="1">
    <location>
        <begin position="3"/>
        <end position="153"/>
    </location>
</feature>
<sequence length="173" mass="19424">MHITIRQERINDQAEVYEINTLAFGQENEAILVDRLRKSPSFIPELSLVATIDDQPTGHILFSKIYIIDSNRNKVESLALAPMAVKPEFQRQGIGGQLIQAGLNKARELKYASVIVLGHEHYYPKFGFLPAEKWGIHAPYDVPSSFFMALELIPDGLKGVHGMVSYPEEFDGV</sequence>